<dbReference type="HOGENOM" id="CLU_2486952_0_0_1"/>
<dbReference type="AlphaFoldDB" id="A0A0D3GKA6"/>
<dbReference type="PaxDb" id="65489-OBART06G25880.1"/>
<keyword evidence="3" id="KW-1185">Reference proteome</keyword>
<feature type="compositionally biased region" description="Basic and acidic residues" evidence="1">
    <location>
        <begin position="29"/>
        <end position="41"/>
    </location>
</feature>
<evidence type="ECO:0000313" key="3">
    <source>
        <dbReference type="Proteomes" id="UP000026960"/>
    </source>
</evidence>
<organism evidence="2">
    <name type="scientific">Oryza barthii</name>
    <dbReference type="NCBI Taxonomy" id="65489"/>
    <lineage>
        <taxon>Eukaryota</taxon>
        <taxon>Viridiplantae</taxon>
        <taxon>Streptophyta</taxon>
        <taxon>Embryophyta</taxon>
        <taxon>Tracheophyta</taxon>
        <taxon>Spermatophyta</taxon>
        <taxon>Magnoliopsida</taxon>
        <taxon>Liliopsida</taxon>
        <taxon>Poales</taxon>
        <taxon>Poaceae</taxon>
        <taxon>BOP clade</taxon>
        <taxon>Oryzoideae</taxon>
        <taxon>Oryzeae</taxon>
        <taxon>Oryzinae</taxon>
        <taxon>Oryza</taxon>
    </lineage>
</organism>
<sequence length="87" mass="9262">MCGARRLLRERPAPHHRVPPRVRVAGSADRADAFVGARDDTSAPTSAERDEEAEKVEKPPRSRAASAGGRRGAALSPRPGQLAVAEK</sequence>
<proteinExistence type="predicted"/>
<name>A0A0D3GKA6_9ORYZ</name>
<protein>
    <recommendedName>
        <fullName evidence="4">DUF834 domain-containing protein</fullName>
    </recommendedName>
</protein>
<evidence type="ECO:0008006" key="4">
    <source>
        <dbReference type="Google" id="ProtNLM"/>
    </source>
</evidence>
<reference evidence="2" key="1">
    <citation type="journal article" date="2009" name="Rice">
        <title>De Novo Next Generation Sequencing of Plant Genomes.</title>
        <authorList>
            <person name="Rounsley S."/>
            <person name="Marri P.R."/>
            <person name="Yu Y."/>
            <person name="He R."/>
            <person name="Sisneros N."/>
            <person name="Goicoechea J.L."/>
            <person name="Lee S.J."/>
            <person name="Angelova A."/>
            <person name="Kudrna D."/>
            <person name="Luo M."/>
            <person name="Affourtit J."/>
            <person name="Desany B."/>
            <person name="Knight J."/>
            <person name="Niazi F."/>
            <person name="Egholm M."/>
            <person name="Wing R.A."/>
        </authorList>
    </citation>
    <scope>NUCLEOTIDE SEQUENCE [LARGE SCALE GENOMIC DNA]</scope>
    <source>
        <strain evidence="2">cv. IRGC 105608</strain>
    </source>
</reference>
<evidence type="ECO:0000256" key="1">
    <source>
        <dbReference type="SAM" id="MobiDB-lite"/>
    </source>
</evidence>
<evidence type="ECO:0000313" key="2">
    <source>
        <dbReference type="EnsemblPlants" id="OBART06G25880.1"/>
    </source>
</evidence>
<dbReference type="Proteomes" id="UP000026960">
    <property type="component" value="Chromosome 6"/>
</dbReference>
<dbReference type="EnsemblPlants" id="OBART06G25880.1">
    <property type="protein sequence ID" value="OBART06G25880.1"/>
    <property type="gene ID" value="OBART06G25880"/>
</dbReference>
<dbReference type="Gramene" id="OBART06G25880.1">
    <property type="protein sequence ID" value="OBART06G25880.1"/>
    <property type="gene ID" value="OBART06G25880"/>
</dbReference>
<feature type="compositionally biased region" description="Low complexity" evidence="1">
    <location>
        <begin position="62"/>
        <end position="80"/>
    </location>
</feature>
<accession>A0A0D3GKA6</accession>
<feature type="region of interest" description="Disordered" evidence="1">
    <location>
        <begin position="1"/>
        <end position="87"/>
    </location>
</feature>
<reference evidence="2" key="2">
    <citation type="submission" date="2015-03" db="UniProtKB">
        <authorList>
            <consortium name="EnsemblPlants"/>
        </authorList>
    </citation>
    <scope>IDENTIFICATION</scope>
</reference>